<keyword evidence="3 6" id="KW-0812">Transmembrane</keyword>
<feature type="transmembrane region" description="Helical" evidence="6">
    <location>
        <begin position="194"/>
        <end position="216"/>
    </location>
</feature>
<evidence type="ECO:0000256" key="4">
    <source>
        <dbReference type="ARBA" id="ARBA00022989"/>
    </source>
</evidence>
<evidence type="ECO:0000313" key="7">
    <source>
        <dbReference type="EMBL" id="SFE89282.1"/>
    </source>
</evidence>
<dbReference type="GO" id="GO:0016126">
    <property type="term" value="P:sterol biosynthetic process"/>
    <property type="evidence" value="ECO:0007669"/>
    <property type="project" value="InterPro"/>
</dbReference>
<feature type="transmembrane region" description="Helical" evidence="6">
    <location>
        <begin position="126"/>
        <end position="148"/>
    </location>
</feature>
<dbReference type="EMBL" id="FOMX01000022">
    <property type="protein sequence ID" value="SFE89282.1"/>
    <property type="molecule type" value="Genomic_DNA"/>
</dbReference>
<keyword evidence="5 6" id="KW-0472">Membrane</keyword>
<evidence type="ECO:0000256" key="1">
    <source>
        <dbReference type="ARBA" id="ARBA00004141"/>
    </source>
</evidence>
<sequence>MSPAFALIALYGLVFVLHLIVPGRRVTGYVRDEATGAPLRYRLNGVRVMALTVGLYFVAGATGLVPWDWLYVHRAETLATACALGLLFTLAIVLPAAPRRGLLADLYLGRLANPQWLEGHIDAKMFLYLIGAVMLQLNLLSFAAHHLLLYPHDPSPGVLLHVALFSFFLWEYLNFEEVHLYTYDFVAERVGFKLGWGCLTFYPFFYAVGLWTTAALPNPHTPAPLLGLCALLFFTGWMLARGANMQKFWFKTRPDKLAFGRIKPEVLTDGEKQILVSGFWGLSRHINYLGEIAMATALALSLGYPSEWGPWLYPLYYLVLLVPRQIDDDRRCRAKYGALWQEYERRVRWRIVPGIY</sequence>
<dbReference type="GO" id="GO:0050613">
    <property type="term" value="F:Delta14-sterol reductase activity"/>
    <property type="evidence" value="ECO:0007669"/>
    <property type="project" value="TreeGrafter"/>
</dbReference>
<comment type="similarity">
    <text evidence="2">Belongs to the ERG4/ERG24 family.</text>
</comment>
<dbReference type="GO" id="GO:0016020">
    <property type="term" value="C:membrane"/>
    <property type="evidence" value="ECO:0007669"/>
    <property type="project" value="UniProtKB-SubCell"/>
</dbReference>
<keyword evidence="4 6" id="KW-1133">Transmembrane helix</keyword>
<evidence type="ECO:0000313" key="8">
    <source>
        <dbReference type="Proteomes" id="UP000199400"/>
    </source>
</evidence>
<reference evidence="8" key="1">
    <citation type="submission" date="2016-10" db="EMBL/GenBank/DDBJ databases">
        <authorList>
            <person name="Varghese N."/>
            <person name="Submissions S."/>
        </authorList>
    </citation>
    <scope>NUCLEOTIDE SEQUENCE [LARGE SCALE GENOMIC DNA]</scope>
    <source>
        <strain evidence="8">ATCC 25963</strain>
    </source>
</reference>
<organism evidence="7 8">
    <name type="scientific">Nannocystis exedens</name>
    <dbReference type="NCBI Taxonomy" id="54"/>
    <lineage>
        <taxon>Bacteria</taxon>
        <taxon>Pseudomonadati</taxon>
        <taxon>Myxococcota</taxon>
        <taxon>Polyangia</taxon>
        <taxon>Nannocystales</taxon>
        <taxon>Nannocystaceae</taxon>
        <taxon>Nannocystis</taxon>
    </lineage>
</organism>
<gene>
    <name evidence="7" type="ORF">SAMN02745121_05937</name>
</gene>
<dbReference type="PANTHER" id="PTHR21257:SF52">
    <property type="entry name" value="DELTA(14)-STEROL REDUCTASE TM7SF2"/>
    <property type="match status" value="1"/>
</dbReference>
<dbReference type="Proteomes" id="UP000199400">
    <property type="component" value="Unassembled WGS sequence"/>
</dbReference>
<proteinExistence type="inferred from homology"/>
<dbReference type="PANTHER" id="PTHR21257">
    <property type="entry name" value="DELTA(14)-STEROL REDUCTASE"/>
    <property type="match status" value="1"/>
</dbReference>
<accession>A0A1I2E8K9</accession>
<dbReference type="STRING" id="54.SAMN02745121_05937"/>
<dbReference type="Gene3D" id="1.20.120.1630">
    <property type="match status" value="1"/>
</dbReference>
<feature type="transmembrane region" description="Helical" evidence="6">
    <location>
        <begin position="6"/>
        <end position="23"/>
    </location>
</feature>
<evidence type="ECO:0000256" key="6">
    <source>
        <dbReference type="SAM" id="Phobius"/>
    </source>
</evidence>
<feature type="transmembrane region" description="Helical" evidence="6">
    <location>
        <begin position="44"/>
        <end position="65"/>
    </location>
</feature>
<dbReference type="RefSeq" id="WP_096332577.1">
    <property type="nucleotide sequence ID" value="NZ_FOMX01000022.1"/>
</dbReference>
<comment type="subcellular location">
    <subcellularLocation>
        <location evidence="1">Membrane</location>
        <topology evidence="1">Multi-pass membrane protein</topology>
    </subcellularLocation>
</comment>
<dbReference type="Pfam" id="PF01222">
    <property type="entry name" value="ERG4_ERG24"/>
    <property type="match status" value="1"/>
</dbReference>
<name>A0A1I2E8K9_9BACT</name>
<dbReference type="InterPro" id="IPR001171">
    <property type="entry name" value="ERG24_DHCR-like"/>
</dbReference>
<dbReference type="OrthoDB" id="9779233at2"/>
<evidence type="ECO:0000256" key="5">
    <source>
        <dbReference type="ARBA" id="ARBA00023136"/>
    </source>
</evidence>
<keyword evidence="8" id="KW-1185">Reference proteome</keyword>
<feature type="transmembrane region" description="Helical" evidence="6">
    <location>
        <begin position="77"/>
        <end position="97"/>
    </location>
</feature>
<evidence type="ECO:0000256" key="2">
    <source>
        <dbReference type="ARBA" id="ARBA00005402"/>
    </source>
</evidence>
<feature type="transmembrane region" description="Helical" evidence="6">
    <location>
        <begin position="154"/>
        <end position="173"/>
    </location>
</feature>
<feature type="transmembrane region" description="Helical" evidence="6">
    <location>
        <begin position="222"/>
        <end position="240"/>
    </location>
</feature>
<protein>
    <submittedName>
        <fullName evidence="7">Delta14-sterol reductase</fullName>
    </submittedName>
</protein>
<dbReference type="AlphaFoldDB" id="A0A1I2E8K9"/>
<evidence type="ECO:0000256" key="3">
    <source>
        <dbReference type="ARBA" id="ARBA00022692"/>
    </source>
</evidence>